<feature type="compositionally biased region" description="Low complexity" evidence="1">
    <location>
        <begin position="25"/>
        <end position="44"/>
    </location>
</feature>
<dbReference type="Proteomes" id="UP000278807">
    <property type="component" value="Unassembled WGS sequence"/>
</dbReference>
<dbReference type="OrthoDB" id="6250980at2759"/>
<evidence type="ECO:0000313" key="3">
    <source>
        <dbReference type="Proteomes" id="UP000278807"/>
    </source>
</evidence>
<sequence>MEVKNDQEESQKQQHFHERSKTRISNGENFNSSSSNNGFMPSNFEMTHLTINDSNESQKELLGRKMAERAPETPSLRPPWFTEELATTTRASFNQHPKPDSEKKFSFQRSSNQIEFPSYTPEEMQSARPTIIDARNKKCTWMPNLAPEFVAQSDVGKKSIPLEKRAFPRYAIFITDANGNKTNSIAVKEYNMNIARSQFEPAIAAVYHAHPTNATFERPDIGSKDREAVKV</sequence>
<dbReference type="WBParaSite" id="HNAJ_0001061801-mRNA-1">
    <property type="protein sequence ID" value="HNAJ_0001061801-mRNA-1"/>
    <property type="gene ID" value="HNAJ_0001061801"/>
</dbReference>
<keyword evidence="3" id="KW-1185">Reference proteome</keyword>
<dbReference type="EMBL" id="UZAE01013128">
    <property type="protein sequence ID" value="VDO08350.1"/>
    <property type="molecule type" value="Genomic_DNA"/>
</dbReference>
<reference evidence="4" key="1">
    <citation type="submission" date="2017-02" db="UniProtKB">
        <authorList>
            <consortium name="WormBaseParasite"/>
        </authorList>
    </citation>
    <scope>IDENTIFICATION</scope>
</reference>
<evidence type="ECO:0000313" key="2">
    <source>
        <dbReference type="EMBL" id="VDO08350.1"/>
    </source>
</evidence>
<protein>
    <submittedName>
        <fullName evidence="2 4">Uncharacterized protein</fullName>
    </submittedName>
</protein>
<accession>A0A0R3TSJ3</accession>
<reference evidence="2 3" key="2">
    <citation type="submission" date="2018-11" db="EMBL/GenBank/DDBJ databases">
        <authorList>
            <consortium name="Pathogen Informatics"/>
        </authorList>
    </citation>
    <scope>NUCLEOTIDE SEQUENCE [LARGE SCALE GENOMIC DNA]</scope>
</reference>
<evidence type="ECO:0000256" key="1">
    <source>
        <dbReference type="SAM" id="MobiDB-lite"/>
    </source>
</evidence>
<feature type="region of interest" description="Disordered" evidence="1">
    <location>
        <begin position="1"/>
        <end position="78"/>
    </location>
</feature>
<dbReference type="AlphaFoldDB" id="A0A0R3TSJ3"/>
<gene>
    <name evidence="2" type="ORF">HNAJ_LOCUS10609</name>
</gene>
<feature type="compositionally biased region" description="Basic and acidic residues" evidence="1">
    <location>
        <begin position="56"/>
        <end position="71"/>
    </location>
</feature>
<evidence type="ECO:0000313" key="4">
    <source>
        <dbReference type="WBParaSite" id="HNAJ_0001061801-mRNA-1"/>
    </source>
</evidence>
<proteinExistence type="predicted"/>
<feature type="compositionally biased region" description="Basic and acidic residues" evidence="1">
    <location>
        <begin position="1"/>
        <end position="21"/>
    </location>
</feature>
<organism evidence="4">
    <name type="scientific">Rodentolepis nana</name>
    <name type="common">Dwarf tapeworm</name>
    <name type="synonym">Hymenolepis nana</name>
    <dbReference type="NCBI Taxonomy" id="102285"/>
    <lineage>
        <taxon>Eukaryota</taxon>
        <taxon>Metazoa</taxon>
        <taxon>Spiralia</taxon>
        <taxon>Lophotrochozoa</taxon>
        <taxon>Platyhelminthes</taxon>
        <taxon>Cestoda</taxon>
        <taxon>Eucestoda</taxon>
        <taxon>Cyclophyllidea</taxon>
        <taxon>Hymenolepididae</taxon>
        <taxon>Rodentolepis</taxon>
    </lineage>
</organism>
<name>A0A0R3TSJ3_RODNA</name>